<accession>A0A2T8HGV3</accession>
<proteinExistence type="inferred from homology"/>
<dbReference type="PANTHER" id="PTHR12598">
    <property type="entry name" value="COPPER HOMEOSTASIS PROTEIN CUTC"/>
    <property type="match status" value="1"/>
</dbReference>
<reference evidence="3 4" key="1">
    <citation type="submission" date="2018-04" db="EMBL/GenBank/DDBJ databases">
        <title>Sphingobacterium cortibacter sp. nov.</title>
        <authorList>
            <person name="Li Y."/>
        </authorList>
    </citation>
    <scope>NUCLEOTIDE SEQUENCE [LARGE SCALE GENOMIC DNA]</scope>
    <source>
        <strain evidence="3 4">2c-3</strain>
    </source>
</reference>
<name>A0A2T8HGV3_9SPHI</name>
<evidence type="ECO:0000313" key="4">
    <source>
        <dbReference type="Proteomes" id="UP000245627"/>
    </source>
</evidence>
<dbReference type="FunFam" id="3.20.20.380:FF:000001">
    <property type="entry name" value="Copper homeostasis protein CutC"/>
    <property type="match status" value="1"/>
</dbReference>
<comment type="similarity">
    <text evidence="1 2">Belongs to the CutC family.</text>
</comment>
<dbReference type="SUPFAM" id="SSF110395">
    <property type="entry name" value="CutC-like"/>
    <property type="match status" value="1"/>
</dbReference>
<protein>
    <recommendedName>
        <fullName evidence="2">PF03932 family protein CutC</fullName>
    </recommendedName>
</protein>
<dbReference type="GO" id="GO:0005737">
    <property type="term" value="C:cytoplasm"/>
    <property type="evidence" value="ECO:0007669"/>
    <property type="project" value="UniProtKB-SubCell"/>
</dbReference>
<sequence>MMGTEHKIGNFLLEVCSSSPTSALAAQRGGASRIELCQSLESGGITPSYAQIKLARRHLSIGIFVLIRPRSGNFVYSELEFEEMLQDVEFCKTAGCDGVVIGVLDADGQVDIPRMAQLIAAAKPMQVVFHRAFDVCADPKKALEEIIELGCDRILTSGQQETALAGKEMLRELIEHAAGRIEIMPGAGVDENNIAEILRHTNAYSIHSSAKVVKRSSVRKLNPAIKSMNEDMIYTSQERTQALVQQLEALTNA</sequence>
<dbReference type="Proteomes" id="UP000245627">
    <property type="component" value="Unassembled WGS sequence"/>
</dbReference>
<dbReference type="AlphaFoldDB" id="A0A2T8HGV3"/>
<dbReference type="InterPro" id="IPR005627">
    <property type="entry name" value="CutC-like"/>
</dbReference>
<dbReference type="HAMAP" id="MF_00795">
    <property type="entry name" value="CutC"/>
    <property type="match status" value="1"/>
</dbReference>
<keyword evidence="2" id="KW-0963">Cytoplasm</keyword>
<dbReference type="GO" id="GO:0005507">
    <property type="term" value="F:copper ion binding"/>
    <property type="evidence" value="ECO:0007669"/>
    <property type="project" value="TreeGrafter"/>
</dbReference>
<comment type="subcellular location">
    <subcellularLocation>
        <location evidence="2">Cytoplasm</location>
    </subcellularLocation>
</comment>
<dbReference type="PANTHER" id="PTHR12598:SF0">
    <property type="entry name" value="COPPER HOMEOSTASIS PROTEIN CUTC HOMOLOG"/>
    <property type="match status" value="1"/>
</dbReference>
<dbReference type="InterPro" id="IPR036822">
    <property type="entry name" value="CutC-like_dom_sf"/>
</dbReference>
<evidence type="ECO:0000313" key="3">
    <source>
        <dbReference type="EMBL" id="PVH24676.1"/>
    </source>
</evidence>
<comment type="caution">
    <text evidence="2">Once thought to be involved in copper homeostasis, experiments in E.coli have shown this is not the case.</text>
</comment>
<organism evidence="3 4">
    <name type="scientific">Sphingobacterium corticibacter</name>
    <dbReference type="NCBI Taxonomy" id="2171749"/>
    <lineage>
        <taxon>Bacteria</taxon>
        <taxon>Pseudomonadati</taxon>
        <taxon>Bacteroidota</taxon>
        <taxon>Sphingobacteriia</taxon>
        <taxon>Sphingobacteriales</taxon>
        <taxon>Sphingobacteriaceae</taxon>
        <taxon>Sphingobacterium</taxon>
    </lineage>
</organism>
<dbReference type="EMBL" id="QDKG01000005">
    <property type="protein sequence ID" value="PVH24676.1"/>
    <property type="molecule type" value="Genomic_DNA"/>
</dbReference>
<evidence type="ECO:0000256" key="1">
    <source>
        <dbReference type="ARBA" id="ARBA00007768"/>
    </source>
</evidence>
<dbReference type="Pfam" id="PF03932">
    <property type="entry name" value="CutC"/>
    <property type="match status" value="1"/>
</dbReference>
<dbReference type="OrthoDB" id="9815677at2"/>
<keyword evidence="4" id="KW-1185">Reference proteome</keyword>
<comment type="caution">
    <text evidence="3">The sequence shown here is derived from an EMBL/GenBank/DDBJ whole genome shotgun (WGS) entry which is preliminary data.</text>
</comment>
<evidence type="ECO:0000256" key="2">
    <source>
        <dbReference type="HAMAP-Rule" id="MF_00795"/>
    </source>
</evidence>
<dbReference type="Gene3D" id="3.20.20.380">
    <property type="entry name" value="Copper homeostasis (CutC) domain"/>
    <property type="match status" value="1"/>
</dbReference>
<gene>
    <name evidence="2" type="primary">cutC</name>
    <name evidence="3" type="ORF">DC487_13800</name>
</gene>